<proteinExistence type="predicted"/>
<dbReference type="EMBL" id="CP016374">
    <property type="protein sequence ID" value="AQX00708.1"/>
    <property type="molecule type" value="Genomic_DNA"/>
</dbReference>
<accession>A0AAU8V7P9</accession>
<protein>
    <recommendedName>
        <fullName evidence="3">Glycosyltransferase</fullName>
    </recommendedName>
</protein>
<evidence type="ECO:0008006" key="3">
    <source>
        <dbReference type="Google" id="ProtNLM"/>
    </source>
</evidence>
<sequence length="376" mass="44149">MKEILIFIFDINKYPPILSLINVLLKNNREVIVFGHSSNPKVFEHLPSDKFTFFDFIESNNSNSSLYKIYQLYSFKRKVKESLKKYTDISRLWLLGGETTWVFHDLIKKYDTIGYLFEMPEFQVPLKYRVSFPSIKYLDNMNSFKHIICCEYHRALITKSYFGLPNMPIVLPNKPEISIENSEYQIPEDLLNLMNRHKVILYQGIFNFPERRLEELCQSIEFLPEEYVIFIMGGEDEAKNNLRKKYESNRIYFLPFLSPPDHLKITEKSYIGYLSYFSISGNIGNTLNTLFCAPNKIYEYAKYGKPMIANDVPALSYSFNKYKSGICVKEFTPWNLALAIQEISSDYKQFQDGTYELYNSVDINSIIKDNIIDSDV</sequence>
<dbReference type="SUPFAM" id="SSF53756">
    <property type="entry name" value="UDP-Glycosyltransferase/glycogen phosphorylase"/>
    <property type="match status" value="1"/>
</dbReference>
<evidence type="ECO:0000313" key="2">
    <source>
        <dbReference type="Proteomes" id="UP000190848"/>
    </source>
</evidence>
<dbReference type="Gene3D" id="3.40.50.2000">
    <property type="entry name" value="Glycogen Phosphorylase B"/>
    <property type="match status" value="1"/>
</dbReference>
<dbReference type="Proteomes" id="UP000190848">
    <property type="component" value="Chromosome"/>
</dbReference>
<evidence type="ECO:0000313" key="1">
    <source>
        <dbReference type="EMBL" id="AQX00708.1"/>
    </source>
</evidence>
<organism evidence="1 2">
    <name type="scientific">Elizabethkingia anophelis</name>
    <dbReference type="NCBI Taxonomy" id="1117645"/>
    <lineage>
        <taxon>Bacteria</taxon>
        <taxon>Pseudomonadati</taxon>
        <taxon>Bacteroidota</taxon>
        <taxon>Flavobacteriia</taxon>
        <taxon>Flavobacteriales</taxon>
        <taxon>Weeksellaceae</taxon>
        <taxon>Elizabethkingia</taxon>
    </lineage>
</organism>
<reference evidence="1 2" key="1">
    <citation type="submission" date="2016-07" db="EMBL/GenBank/DDBJ databases">
        <title>Revisiting the taxonomy of the Elizabethkingia Genus using Whole-Genome Sequencing, Optical Mapping, and MALDI-TOF, along with proposal of three novel Elizabethkingia species: Elizabethkingia bruuniana sp. nov., Elizabethkingia ursingii sp. nov., and Elizabethkingia occulta sp. nov.</title>
        <authorList>
            <person name="Nicholson A.C."/>
        </authorList>
    </citation>
    <scope>NUCLEOTIDE SEQUENCE [LARGE SCALE GENOMIC DNA]</scope>
    <source>
        <strain evidence="1 2">F3201</strain>
    </source>
</reference>
<dbReference type="RefSeq" id="WP_078395457.1">
    <property type="nucleotide sequence ID" value="NZ_CP016374.1"/>
</dbReference>
<gene>
    <name evidence="1" type="ORF">BBD32_04130</name>
</gene>
<dbReference type="AlphaFoldDB" id="A0AAU8V7P9"/>
<name>A0AAU8V7P9_9FLAO</name>